<dbReference type="Proteomes" id="UP001148662">
    <property type="component" value="Unassembled WGS sequence"/>
</dbReference>
<gene>
    <name evidence="1" type="ORF">NM688_g8902</name>
</gene>
<dbReference type="EMBL" id="JANHOG010002552">
    <property type="protein sequence ID" value="KAJ3522248.1"/>
    <property type="molecule type" value="Genomic_DNA"/>
</dbReference>
<comment type="caution">
    <text evidence="1">The sequence shown here is derived from an EMBL/GenBank/DDBJ whole genome shotgun (WGS) entry which is preliminary data.</text>
</comment>
<evidence type="ECO:0000313" key="2">
    <source>
        <dbReference type="Proteomes" id="UP001148662"/>
    </source>
</evidence>
<name>A0ACC1RQA7_9APHY</name>
<protein>
    <submittedName>
        <fullName evidence="1">Uncharacterized protein</fullName>
    </submittedName>
</protein>
<reference evidence="1" key="1">
    <citation type="submission" date="2022-07" db="EMBL/GenBank/DDBJ databases">
        <title>Genome Sequence of Phlebia brevispora.</title>
        <authorList>
            <person name="Buettner E."/>
        </authorList>
    </citation>
    <scope>NUCLEOTIDE SEQUENCE</scope>
    <source>
        <strain evidence="1">MPL23</strain>
    </source>
</reference>
<accession>A0ACC1RQA7</accession>
<keyword evidence="2" id="KW-1185">Reference proteome</keyword>
<sequence length="154" mass="17332">MGNSSSSGRGHHEDTVDFGYLTPQGIYTGPRDWNQAIVTQFIIDRKLAPFYRPLEDYEDSWDDDQILAAMKDPQPPDGPDGEPTITRADSMHSSNSRTHHKRPSAASKEPTRHPEAVVYRGAVECPICFLVRPEAFHPSQQTLTRPLRRVVLPP</sequence>
<proteinExistence type="predicted"/>
<evidence type="ECO:0000313" key="1">
    <source>
        <dbReference type="EMBL" id="KAJ3522248.1"/>
    </source>
</evidence>
<organism evidence="1 2">
    <name type="scientific">Phlebia brevispora</name>
    <dbReference type="NCBI Taxonomy" id="194682"/>
    <lineage>
        <taxon>Eukaryota</taxon>
        <taxon>Fungi</taxon>
        <taxon>Dikarya</taxon>
        <taxon>Basidiomycota</taxon>
        <taxon>Agaricomycotina</taxon>
        <taxon>Agaricomycetes</taxon>
        <taxon>Polyporales</taxon>
        <taxon>Meruliaceae</taxon>
        <taxon>Phlebia</taxon>
    </lineage>
</organism>